<dbReference type="KEGG" id="acom:CEW83_11220"/>
<dbReference type="GO" id="GO:0016020">
    <property type="term" value="C:membrane"/>
    <property type="evidence" value="ECO:0007669"/>
    <property type="project" value="InterPro"/>
</dbReference>
<keyword evidence="4 5" id="KW-0472">Membrane</keyword>
<dbReference type="Gene3D" id="1.20.1300.10">
    <property type="entry name" value="Fumarate reductase/succinate dehydrogenase, transmembrane subunit"/>
    <property type="match status" value="1"/>
</dbReference>
<reference evidence="6 7" key="1">
    <citation type="submission" date="2017-06" db="EMBL/GenBank/DDBJ databases">
        <title>Azoarcus.</title>
        <authorList>
            <person name="Woo J.-H."/>
            <person name="Kim H.-S."/>
        </authorList>
    </citation>
    <scope>NUCLEOTIDE SEQUENCE [LARGE SCALE GENOMIC DNA]</scope>
    <source>
        <strain evidence="6 7">TSPY31</strain>
    </source>
</reference>
<feature type="transmembrane region" description="Helical" evidence="5">
    <location>
        <begin position="53"/>
        <end position="75"/>
    </location>
</feature>
<dbReference type="InterPro" id="IPR034804">
    <property type="entry name" value="SQR/QFR_C/D"/>
</dbReference>
<keyword evidence="3 5" id="KW-1133">Transmembrane helix</keyword>
<evidence type="ECO:0000256" key="1">
    <source>
        <dbReference type="ARBA" id="ARBA00022475"/>
    </source>
</evidence>
<dbReference type="EMBL" id="CP022187">
    <property type="protein sequence ID" value="AWI77657.1"/>
    <property type="molecule type" value="Genomic_DNA"/>
</dbReference>
<proteinExistence type="inferred from homology"/>
<evidence type="ECO:0000313" key="7">
    <source>
        <dbReference type="Proteomes" id="UP000244930"/>
    </source>
</evidence>
<dbReference type="Proteomes" id="UP000244930">
    <property type="component" value="Chromosome"/>
</dbReference>
<protein>
    <submittedName>
        <fullName evidence="6">Fumarate reductase subunit D</fullName>
    </submittedName>
</protein>
<dbReference type="PIRSF" id="PIRSF000179">
    <property type="entry name" value="FrdD"/>
    <property type="match status" value="1"/>
</dbReference>
<feature type="transmembrane region" description="Helical" evidence="5">
    <location>
        <begin position="12"/>
        <end position="41"/>
    </location>
</feature>
<gene>
    <name evidence="6" type="ORF">CEW83_11220</name>
</gene>
<evidence type="ECO:0000313" key="6">
    <source>
        <dbReference type="EMBL" id="AWI77657.1"/>
    </source>
</evidence>
<dbReference type="InterPro" id="IPR003418">
    <property type="entry name" value="Fumarate_red_D"/>
</dbReference>
<sequence length="118" mass="12417">MKRSNAPIFWGLFGAGGMLAAILGPALVFITGIAVPLGILLAPDAMSYANMMAFAQSWIGKAFVLAIVPLFLWHAGHRIFHSLHDVGIHGGTGARLICYGGALLGTLITLWALLSIGF</sequence>
<feature type="transmembrane region" description="Helical" evidence="5">
    <location>
        <begin position="96"/>
        <end position="116"/>
    </location>
</feature>
<organism evidence="6 7">
    <name type="scientific">Parazoarcus communis</name>
    <dbReference type="NCBI Taxonomy" id="41977"/>
    <lineage>
        <taxon>Bacteria</taxon>
        <taxon>Pseudomonadati</taxon>
        <taxon>Pseudomonadota</taxon>
        <taxon>Betaproteobacteria</taxon>
        <taxon>Rhodocyclales</taxon>
        <taxon>Zoogloeaceae</taxon>
        <taxon>Parazoarcus</taxon>
    </lineage>
</organism>
<dbReference type="HAMAP" id="MF_00709">
    <property type="entry name" value="Fumarate_red_D"/>
    <property type="match status" value="1"/>
</dbReference>
<dbReference type="NCBIfam" id="NF003977">
    <property type="entry name" value="PRK05470.1-1"/>
    <property type="match status" value="1"/>
</dbReference>
<evidence type="ECO:0000256" key="2">
    <source>
        <dbReference type="ARBA" id="ARBA00022692"/>
    </source>
</evidence>
<evidence type="ECO:0000256" key="3">
    <source>
        <dbReference type="ARBA" id="ARBA00022989"/>
    </source>
</evidence>
<dbReference type="Pfam" id="PF02313">
    <property type="entry name" value="Fumarate_red_D"/>
    <property type="match status" value="1"/>
</dbReference>
<dbReference type="AlphaFoldDB" id="A0A2U8GVB4"/>
<keyword evidence="1" id="KW-1003">Cell membrane</keyword>
<dbReference type="GO" id="GO:0006106">
    <property type="term" value="P:fumarate metabolic process"/>
    <property type="evidence" value="ECO:0007669"/>
    <property type="project" value="InterPro"/>
</dbReference>
<dbReference type="SUPFAM" id="SSF81343">
    <property type="entry name" value="Fumarate reductase respiratory complex transmembrane subunits"/>
    <property type="match status" value="1"/>
</dbReference>
<dbReference type="CDD" id="cd00547">
    <property type="entry name" value="QFR_TypeD_subunitD"/>
    <property type="match status" value="1"/>
</dbReference>
<dbReference type="RefSeq" id="WP_108951357.1">
    <property type="nucleotide sequence ID" value="NZ_CP022187.1"/>
</dbReference>
<keyword evidence="7" id="KW-1185">Reference proteome</keyword>
<evidence type="ECO:0000256" key="5">
    <source>
        <dbReference type="SAM" id="Phobius"/>
    </source>
</evidence>
<accession>A0A2U8GVB4</accession>
<keyword evidence="2 5" id="KW-0812">Transmembrane</keyword>
<name>A0A2U8GVB4_9RHOO</name>
<evidence type="ECO:0000256" key="4">
    <source>
        <dbReference type="ARBA" id="ARBA00023136"/>
    </source>
</evidence>